<dbReference type="AlphaFoldDB" id="A0A7M5TQS0"/>
<proteinExistence type="inferred from homology"/>
<dbReference type="RefSeq" id="XP_066920549.1">
    <property type="nucleotide sequence ID" value="XM_067064448.1"/>
</dbReference>
<evidence type="ECO:0000259" key="9">
    <source>
        <dbReference type="PROSITE" id="PS50166"/>
    </source>
</evidence>
<comment type="similarity">
    <text evidence="3">Belongs to the exportin family.</text>
</comment>
<dbReference type="InterPro" id="IPR001494">
    <property type="entry name" value="Importin-beta_N"/>
</dbReference>
<dbReference type="Pfam" id="PF25795">
    <property type="entry name" value="TPR_XPO7"/>
    <property type="match status" value="1"/>
</dbReference>
<keyword evidence="6" id="KW-0653">Protein transport</keyword>
<evidence type="ECO:0000256" key="5">
    <source>
        <dbReference type="ARBA" id="ARBA00022490"/>
    </source>
</evidence>
<sequence length="1092" mass="124739">MNDQEIVELELFCERLYEATDPAIRTEAEKSLVVFSNSPDCLQKCQVLLERATSSYSILLAATTLTKLVSRGSNSLALDQRIDIKNYLLNYFATRSKLAPFVIQALSQLLVKLTKYGWFESKDDNFVFRTIANDIKQFLQGGSIDHCIIGLKLLSELVSTMNQSEDNLSMAKNRKISGLFRDSYLYGIYTTALNLLKQMTSEKMDLQNQQQTNMLGGLLTLLKHCLNYDFIGTSFEESADDFGTIHVPTQWKETFLDFTNLHLFIDLYLVVPIEISPLAIGCFVQWASIRRSLFDSSERPKYLQELMNGVKKFLDAPQRLENTDNYHEFCRLLSRIKANHQLGEILKTSEYKESIQMITKFTVTSLSVLNFAPNSLYYLLNMWQKMVASCPFVKENDAHLLEQFTPQITEAYVTSRLESVKAIVQNGADDPLEDASLLHQQLDQISTIARCEYLKSCNLMMQAFDQSVQSFQETRSNPTTPAAQIAEGQITWLVYIIAYCIGSRVSFSSTDDHDRMDGELSARILQLMNLTDMKLPQIGSEKLEWAFIGFLDQFKKIYIGEQVNKSTKVYQLLGERLGINDESAMLELFTRKLITNMKYWSHSERIIKRTLTLLSDLSVGYSSVRKLVKLETIQFVLNNHTPEHFPFLGAQTNVSRKAKKCREKFYIALGRFLLVDIGDEEERFFAFVRPLTVQLENISQRLDPTNGNSYPADETESMIIGVFQDLKGLSSAFNSRTSFQMFFDWIEPKYTHLMPRLLEISCRNYQVTQTVLQLARELTQNRSQRLNFDVMVPNGVLLFRLISKTLVTFGSYLVTLTNVPTDQLYDVKIKPILLCFSMLRAALAGGYVNFGVLRLYGDDALENALGMFIKLLGSIEQKDIMEYPKLGKSYYTLIEVVVEHHIDQVCKLDPQMFLHIISTLSEGLVAIDLSISTGCCAALDHIVTFLFTNWQKATKSGNPMNELAEHPALKILELRSEIFQQMLATVVNIVMFEECRNMWSMSRPLLGLILLNEKVFTVLEERITQVQENAEKQQKMATYFRDLMDGVERSLSAKNRDRFTQNLSSFRSNVKAMLGVLSGHSIPVLEMMGFTV</sequence>
<keyword evidence="4" id="KW-0813">Transport</keyword>
<reference evidence="10" key="1">
    <citation type="submission" date="2021-01" db="UniProtKB">
        <authorList>
            <consortium name="EnsemblMetazoa"/>
        </authorList>
    </citation>
    <scope>IDENTIFICATION</scope>
</reference>
<evidence type="ECO:0000256" key="4">
    <source>
        <dbReference type="ARBA" id="ARBA00022448"/>
    </source>
</evidence>
<dbReference type="PANTHER" id="PTHR12596">
    <property type="entry name" value="EXPORTIN 4,7-RELATED"/>
    <property type="match status" value="1"/>
</dbReference>
<dbReference type="EnsemblMetazoa" id="CLYHEMT000479.1">
    <property type="protein sequence ID" value="CLYHEMP000479.1"/>
    <property type="gene ID" value="CLYHEMG000479"/>
</dbReference>
<evidence type="ECO:0000313" key="10">
    <source>
        <dbReference type="EnsemblMetazoa" id="CLYHEMP000479.1"/>
    </source>
</evidence>
<feature type="coiled-coil region" evidence="8">
    <location>
        <begin position="154"/>
        <end position="209"/>
    </location>
</feature>
<accession>A0A7M5TQS0</accession>
<evidence type="ECO:0000256" key="6">
    <source>
        <dbReference type="ARBA" id="ARBA00022927"/>
    </source>
</evidence>
<dbReference type="PROSITE" id="PS50166">
    <property type="entry name" value="IMPORTIN_B_NT"/>
    <property type="match status" value="1"/>
</dbReference>
<evidence type="ECO:0000256" key="8">
    <source>
        <dbReference type="SAM" id="Coils"/>
    </source>
</evidence>
<dbReference type="Proteomes" id="UP000594262">
    <property type="component" value="Unplaced"/>
</dbReference>
<dbReference type="GO" id="GO:0031267">
    <property type="term" value="F:small GTPase binding"/>
    <property type="evidence" value="ECO:0007669"/>
    <property type="project" value="InterPro"/>
</dbReference>
<evidence type="ECO:0000313" key="11">
    <source>
        <dbReference type="Proteomes" id="UP000594262"/>
    </source>
</evidence>
<dbReference type="Gene3D" id="1.25.10.10">
    <property type="entry name" value="Leucine-rich Repeat Variant"/>
    <property type="match status" value="2"/>
</dbReference>
<dbReference type="GO" id="GO:0005737">
    <property type="term" value="C:cytoplasm"/>
    <property type="evidence" value="ECO:0007669"/>
    <property type="project" value="UniProtKB-SubCell"/>
</dbReference>
<keyword evidence="11" id="KW-1185">Reference proteome</keyword>
<dbReference type="InterPro" id="IPR057947">
    <property type="entry name" value="TPR_XPO7/RBP17"/>
</dbReference>
<dbReference type="Pfam" id="PF03810">
    <property type="entry name" value="IBN_N"/>
    <property type="match status" value="1"/>
</dbReference>
<protein>
    <recommendedName>
        <fullName evidence="9">Importin N-terminal domain-containing protein</fullName>
    </recommendedName>
</protein>
<dbReference type="OrthoDB" id="244158at2759"/>
<dbReference type="GO" id="GO:0005643">
    <property type="term" value="C:nuclear pore"/>
    <property type="evidence" value="ECO:0007669"/>
    <property type="project" value="TreeGrafter"/>
</dbReference>
<dbReference type="PANTHER" id="PTHR12596:SF2">
    <property type="entry name" value="EXPORTIN-7 ISOFORM X1"/>
    <property type="match status" value="1"/>
</dbReference>
<evidence type="ECO:0000256" key="2">
    <source>
        <dbReference type="ARBA" id="ARBA00004496"/>
    </source>
</evidence>
<organism evidence="10 11">
    <name type="scientific">Clytia hemisphaerica</name>
    <dbReference type="NCBI Taxonomy" id="252671"/>
    <lineage>
        <taxon>Eukaryota</taxon>
        <taxon>Metazoa</taxon>
        <taxon>Cnidaria</taxon>
        <taxon>Hydrozoa</taxon>
        <taxon>Hydroidolina</taxon>
        <taxon>Leptothecata</taxon>
        <taxon>Obeliida</taxon>
        <taxon>Clytiidae</taxon>
        <taxon>Clytia</taxon>
    </lineage>
</organism>
<feature type="domain" description="Importin N-terminal" evidence="9">
    <location>
        <begin position="28"/>
        <end position="94"/>
    </location>
</feature>
<evidence type="ECO:0000256" key="1">
    <source>
        <dbReference type="ARBA" id="ARBA00004123"/>
    </source>
</evidence>
<keyword evidence="5" id="KW-0963">Cytoplasm</keyword>
<keyword evidence="7" id="KW-0539">Nucleus</keyword>
<dbReference type="FunFam" id="1.25.10.10:FF:000042">
    <property type="entry name" value="exportin-7 isoform X1"/>
    <property type="match status" value="1"/>
</dbReference>
<dbReference type="GeneID" id="136807823"/>
<comment type="subcellular location">
    <subcellularLocation>
        <location evidence="2">Cytoplasm</location>
    </subcellularLocation>
    <subcellularLocation>
        <location evidence="1">Nucleus</location>
    </subcellularLocation>
</comment>
<dbReference type="InterPro" id="IPR011989">
    <property type="entry name" value="ARM-like"/>
</dbReference>
<dbReference type="SMART" id="SM00913">
    <property type="entry name" value="IBN_N"/>
    <property type="match status" value="1"/>
</dbReference>
<dbReference type="GO" id="GO:0006611">
    <property type="term" value="P:protein export from nucleus"/>
    <property type="evidence" value="ECO:0007669"/>
    <property type="project" value="TreeGrafter"/>
</dbReference>
<dbReference type="GO" id="GO:0005049">
    <property type="term" value="F:nuclear export signal receptor activity"/>
    <property type="evidence" value="ECO:0007669"/>
    <property type="project" value="InterPro"/>
</dbReference>
<dbReference type="InterPro" id="IPR016024">
    <property type="entry name" value="ARM-type_fold"/>
</dbReference>
<evidence type="ECO:0000256" key="3">
    <source>
        <dbReference type="ARBA" id="ARBA00009466"/>
    </source>
</evidence>
<dbReference type="InterPro" id="IPR044189">
    <property type="entry name" value="XPO4/7-like"/>
</dbReference>
<keyword evidence="8" id="KW-0175">Coiled coil</keyword>
<evidence type="ECO:0000256" key="7">
    <source>
        <dbReference type="ARBA" id="ARBA00023242"/>
    </source>
</evidence>
<dbReference type="SUPFAM" id="SSF48371">
    <property type="entry name" value="ARM repeat"/>
    <property type="match status" value="1"/>
</dbReference>
<name>A0A7M5TQS0_9CNID</name>